<evidence type="ECO:0000313" key="3">
    <source>
        <dbReference type="Proteomes" id="UP000623467"/>
    </source>
</evidence>
<feature type="transmembrane region" description="Helical" evidence="1">
    <location>
        <begin position="7"/>
        <end position="25"/>
    </location>
</feature>
<feature type="transmembrane region" description="Helical" evidence="1">
    <location>
        <begin position="105"/>
        <end position="126"/>
    </location>
</feature>
<dbReference type="EMBL" id="JACAZH010000005">
    <property type="protein sequence ID" value="KAF7367468.1"/>
    <property type="molecule type" value="Genomic_DNA"/>
</dbReference>
<evidence type="ECO:0000313" key="2">
    <source>
        <dbReference type="EMBL" id="KAF7367468.1"/>
    </source>
</evidence>
<feature type="transmembrane region" description="Helical" evidence="1">
    <location>
        <begin position="74"/>
        <end position="93"/>
    </location>
</feature>
<keyword evidence="3" id="KW-1185">Reference proteome</keyword>
<dbReference type="InterPro" id="IPR025363">
    <property type="entry name" value="DUF4267"/>
</dbReference>
<dbReference type="Proteomes" id="UP000623467">
    <property type="component" value="Unassembled WGS sequence"/>
</dbReference>
<keyword evidence="1" id="KW-0812">Transmembrane</keyword>
<sequence length="127" mass="13498">MLPLRHIPPLFIATALTVGGLWPVFDGPGAIRDFGLPEHVAVSSPAQSVMILSSGRGTALGLALFAFYFQRKYAAFDTVMASLLYVGLVDGYVCWREGVPGKALFRFTSGVLIAGWGVLGLTSSYAS</sequence>
<organism evidence="2 3">
    <name type="scientific">Mycena sanguinolenta</name>
    <dbReference type="NCBI Taxonomy" id="230812"/>
    <lineage>
        <taxon>Eukaryota</taxon>
        <taxon>Fungi</taxon>
        <taxon>Dikarya</taxon>
        <taxon>Basidiomycota</taxon>
        <taxon>Agaricomycotina</taxon>
        <taxon>Agaricomycetes</taxon>
        <taxon>Agaricomycetidae</taxon>
        <taxon>Agaricales</taxon>
        <taxon>Marasmiineae</taxon>
        <taxon>Mycenaceae</taxon>
        <taxon>Mycena</taxon>
    </lineage>
</organism>
<comment type="caution">
    <text evidence="2">The sequence shown here is derived from an EMBL/GenBank/DDBJ whole genome shotgun (WGS) entry which is preliminary data.</text>
</comment>
<evidence type="ECO:0000256" key="1">
    <source>
        <dbReference type="SAM" id="Phobius"/>
    </source>
</evidence>
<name>A0A8H7DCV8_9AGAR</name>
<dbReference type="Pfam" id="PF14087">
    <property type="entry name" value="DUF4267"/>
    <property type="match status" value="1"/>
</dbReference>
<dbReference type="OrthoDB" id="2989864at2759"/>
<dbReference type="AlphaFoldDB" id="A0A8H7DCV8"/>
<proteinExistence type="predicted"/>
<reference evidence="2" key="1">
    <citation type="submission" date="2020-05" db="EMBL/GenBank/DDBJ databases">
        <title>Mycena genomes resolve the evolution of fungal bioluminescence.</title>
        <authorList>
            <person name="Tsai I.J."/>
        </authorList>
    </citation>
    <scope>NUCLEOTIDE SEQUENCE</scope>
    <source>
        <strain evidence="2">160909Yilan</strain>
    </source>
</reference>
<accession>A0A8H7DCV8</accession>
<gene>
    <name evidence="2" type="ORF">MSAN_00809700</name>
</gene>
<protein>
    <submittedName>
        <fullName evidence="2">Multicopper oxidase type 1, secreted</fullName>
    </submittedName>
</protein>
<keyword evidence="1" id="KW-1133">Transmembrane helix</keyword>
<keyword evidence="1" id="KW-0472">Membrane</keyword>